<evidence type="ECO:0000313" key="1">
    <source>
        <dbReference type="EMBL" id="GCD46613.1"/>
    </source>
</evidence>
<comment type="caution">
    <text evidence="1">The sequence shown here is derived from an EMBL/GenBank/DDBJ whole genome shotgun (WGS) entry which is preliminary data.</text>
</comment>
<dbReference type="RefSeq" id="WP_125056932.1">
    <property type="nucleotide sequence ID" value="NZ_BHZD01000001.1"/>
</dbReference>
<dbReference type="EMBL" id="BHZD01000001">
    <property type="protein sequence ID" value="GCD46613.1"/>
    <property type="molecule type" value="Genomic_DNA"/>
</dbReference>
<proteinExistence type="predicted"/>
<dbReference type="Proteomes" id="UP000286746">
    <property type="component" value="Unassembled WGS sequence"/>
</dbReference>
<reference evidence="1 2" key="1">
    <citation type="submission" date="2018-11" db="EMBL/GenBank/DDBJ databases">
        <title>Whole genome sequence of Streptomyces paromomycinus NBRC 15454(T).</title>
        <authorList>
            <person name="Komaki H."/>
            <person name="Tamura T."/>
        </authorList>
    </citation>
    <scope>NUCLEOTIDE SEQUENCE [LARGE SCALE GENOMIC DNA]</scope>
    <source>
        <strain evidence="1 2">NBRC 15454</strain>
    </source>
</reference>
<protein>
    <submittedName>
        <fullName evidence="1">Uncharacterized protein</fullName>
    </submittedName>
</protein>
<name>A0A401WBC6_STREY</name>
<keyword evidence="2" id="KW-1185">Reference proteome</keyword>
<gene>
    <name evidence="1" type="ORF">GKJPGBOP_06364</name>
</gene>
<sequence length="152" mass="16322">MDAELTALATAGATALVQQMVTEGWTQARQRVASFLARRRGGGEEEALEGELEVSRTELVTAQRDGDEDGAADVAAEWRVRLRRALRDDPAAAEELRRLLAELRPDEGARVEVREVHNSISGGVHHGTTIQAGVVTRLDQRGGGFGEGPARG</sequence>
<evidence type="ECO:0000313" key="2">
    <source>
        <dbReference type="Proteomes" id="UP000286746"/>
    </source>
</evidence>
<organism evidence="1 2">
    <name type="scientific">Streptomyces paromomycinus</name>
    <name type="common">Streptomyces rimosus subsp. paromomycinus</name>
    <dbReference type="NCBI Taxonomy" id="92743"/>
    <lineage>
        <taxon>Bacteria</taxon>
        <taxon>Bacillati</taxon>
        <taxon>Actinomycetota</taxon>
        <taxon>Actinomycetes</taxon>
        <taxon>Kitasatosporales</taxon>
        <taxon>Streptomycetaceae</taxon>
        <taxon>Streptomyces</taxon>
    </lineage>
</organism>
<dbReference type="AlphaFoldDB" id="A0A401WBC6"/>
<accession>A0A401WBC6</accession>